<proteinExistence type="predicted"/>
<dbReference type="Proteomes" id="UP001642483">
    <property type="component" value="Unassembled WGS sequence"/>
</dbReference>
<dbReference type="SUPFAM" id="SSF56436">
    <property type="entry name" value="C-type lectin-like"/>
    <property type="match status" value="1"/>
</dbReference>
<evidence type="ECO:0008006" key="3">
    <source>
        <dbReference type="Google" id="ProtNLM"/>
    </source>
</evidence>
<evidence type="ECO:0000313" key="1">
    <source>
        <dbReference type="EMBL" id="CAK8676038.1"/>
    </source>
</evidence>
<gene>
    <name evidence="1" type="ORF">CVLEPA_LOCUS5544</name>
</gene>
<name>A0ABP0FD71_CLALP</name>
<keyword evidence="2" id="KW-1185">Reference proteome</keyword>
<sequence length="1479" mass="165233">MENAVATASDICENQLKSQVFLPTNALQVENAAAYLEKWRIPHVWLNVWSQFDEEEGATLWKSLTNENLNYLHSSLPPSPPQNNLCVTLHFSTAWQPVQCNKTISAFLCQTDNPSDNLDFIASIENVVLKKSTLARPFVVSTANVIPYSNDSLFVDAVVSLDFDMPNIPYAPAQSYFVDFILQRKHVLVQLGRAILEPVCGLGRHHQRISVKVNKNLFDEVQKNIYLCGSGADVVANLRPLDLRQFTATVSPGLSFRMNRLDSRRFDAWSICVRLHVPYVWNQDLITDEFEYITLTATYLTSDNFALVFTGVGSNLKDDQNDATVQVSITLPTTTWNHICFVKSGDYLSTYVNGAFRFTTEGASSLLWPEGDYLTIGEKLSEITWYINDLSTWSKPLSDDAINAMTASCDSRYVQPPDVILWSLKHVPSSSDLLFSNAVTLASPCGDFNERRLLATQSTFATVFCNKDFLDIPLFKIRYPRDYVRYTDAIWTNIDTNLYLDFTITNLYDFDFFGIETSVVVKAYLTSSSSSPNESDLKNNDVTKTFLLPESVRFRSLKQAHNLSITNAKLTLDFEKVAFLQEQGGSYLHISFQPCDERSSDVAYYDWFSYSVAHLLRSLRSEDIKDIEVSYFSISPILGERAHVTSHILVKSPPDGDIEVISYSLTLWYAQSDDPTAYSEFSGLYLSSVGNTVSGGNIGRHVIDDTYSIPVMSNLVDYCGPIYAILKAQLVTSVGEIDTNNNYMIQKVTRSCTKDIFAVSDLARLSVGHFAYRFPTTITMSLTLTCSMYPKCYISTASDESGNYEFQLYLGRKTDSSDSYYSTYAETSSVILPNQRKSFGSHEHDNSVKIYFRYVLAPISASQLSCDSTPNYLRVVVRPGTALSSDDNVHNDIAHFALQSNTVLCSTDIVTSHIVNFAASCNNWMVGTHCPFNLLADFTTIDSDLVSYASDAVKILQLRMFIARRINEIALDSNMTWLSYSSFGAKVLHNKMTTSENIKKLQVTVRDRDGVFLDAEAAEHYCGSGSELCITTGNWVDVTGSEIADDGTIKCSKVVIECPTKFLVFASFQLTFKESGLSAGITHSVEVSGAIRNAGREAFILKAIDGKPNFKFQFYLSKEKYLNENLALEVPSAIQFSPEDLFRLSTLSGGSVYQFTTASLAVHIPNQMCEGNFVYLFGKITSWKQEENALHDSTARFPVKINCFPDMVDHALTDLVSIGNVTATIGEDGEQLVEYGDINITCISEIRRSVFSQDSSPIALKNIPSLSLPSIRFYLSTDTSLDSKNNGKNNDHQLLSSTIAGNIVFKSRQLSPIVSTSVASTWLMQRNTLVVENTFHITATTIDVNYCGFIYLIAQLDTYDEQDADPSNQIQLVKFDYNCFNDILQIVDRSVNISWFQYPVQAGVSTRLSLQVSVASLAPDISRDISDAFDGTPNIKFLVTSSSDFSGTEDVLRITVSLSLSLYCRKRNFPRSHHREKIG</sequence>
<evidence type="ECO:0000313" key="2">
    <source>
        <dbReference type="Proteomes" id="UP001642483"/>
    </source>
</evidence>
<accession>A0ABP0FD71</accession>
<dbReference type="Pfam" id="PF13385">
    <property type="entry name" value="Laminin_G_3"/>
    <property type="match status" value="1"/>
</dbReference>
<dbReference type="Gene3D" id="2.60.120.200">
    <property type="match status" value="1"/>
</dbReference>
<organism evidence="1 2">
    <name type="scientific">Clavelina lepadiformis</name>
    <name type="common">Light-bulb sea squirt</name>
    <name type="synonym">Ascidia lepadiformis</name>
    <dbReference type="NCBI Taxonomy" id="159417"/>
    <lineage>
        <taxon>Eukaryota</taxon>
        <taxon>Metazoa</taxon>
        <taxon>Chordata</taxon>
        <taxon>Tunicata</taxon>
        <taxon>Ascidiacea</taxon>
        <taxon>Aplousobranchia</taxon>
        <taxon>Clavelinidae</taxon>
        <taxon>Clavelina</taxon>
    </lineage>
</organism>
<dbReference type="EMBL" id="CAWYQH010000024">
    <property type="protein sequence ID" value="CAK8676038.1"/>
    <property type="molecule type" value="Genomic_DNA"/>
</dbReference>
<reference evidence="1 2" key="1">
    <citation type="submission" date="2024-02" db="EMBL/GenBank/DDBJ databases">
        <authorList>
            <person name="Daric V."/>
            <person name="Darras S."/>
        </authorList>
    </citation>
    <scope>NUCLEOTIDE SEQUENCE [LARGE SCALE GENOMIC DNA]</scope>
</reference>
<dbReference type="InterPro" id="IPR013320">
    <property type="entry name" value="ConA-like_dom_sf"/>
</dbReference>
<dbReference type="SUPFAM" id="SSF49899">
    <property type="entry name" value="Concanavalin A-like lectins/glucanases"/>
    <property type="match status" value="1"/>
</dbReference>
<dbReference type="InterPro" id="IPR016187">
    <property type="entry name" value="CTDL_fold"/>
</dbReference>
<protein>
    <recommendedName>
        <fullName evidence="3">C-type lectin domain-containing protein</fullName>
    </recommendedName>
</protein>
<comment type="caution">
    <text evidence="1">The sequence shown here is derived from an EMBL/GenBank/DDBJ whole genome shotgun (WGS) entry which is preliminary data.</text>
</comment>